<dbReference type="PROSITE" id="PS00108">
    <property type="entry name" value="PROTEIN_KINASE_ST"/>
    <property type="match status" value="1"/>
</dbReference>
<evidence type="ECO:0000256" key="5">
    <source>
        <dbReference type="PROSITE-ProRule" id="PRU10141"/>
    </source>
</evidence>
<feature type="compositionally biased region" description="Polar residues" evidence="6">
    <location>
        <begin position="161"/>
        <end position="179"/>
    </location>
</feature>
<dbReference type="InterPro" id="IPR011042">
    <property type="entry name" value="6-blade_b-propeller_TolB-like"/>
</dbReference>
<feature type="transmembrane region" description="Helical" evidence="7">
    <location>
        <begin position="319"/>
        <end position="338"/>
    </location>
</feature>
<dbReference type="GO" id="GO:0005524">
    <property type="term" value="F:ATP binding"/>
    <property type="evidence" value="ECO:0007669"/>
    <property type="project" value="UniProtKB-UniRule"/>
</dbReference>
<dbReference type="InterPro" id="IPR008271">
    <property type="entry name" value="Ser/Thr_kinase_AS"/>
</dbReference>
<evidence type="ECO:0000256" key="1">
    <source>
        <dbReference type="ARBA" id="ARBA00022679"/>
    </source>
</evidence>
<keyword evidence="7" id="KW-1133">Transmembrane helix</keyword>
<evidence type="ECO:0000256" key="6">
    <source>
        <dbReference type="SAM" id="MobiDB-lite"/>
    </source>
</evidence>
<comment type="caution">
    <text evidence="9">The sequence shown here is derived from an EMBL/GenBank/DDBJ whole genome shotgun (WGS) entry which is preliminary data.</text>
</comment>
<dbReference type="PROSITE" id="PS50011">
    <property type="entry name" value="PROTEIN_KINASE_DOM"/>
    <property type="match status" value="1"/>
</dbReference>
<feature type="domain" description="Protein kinase" evidence="8">
    <location>
        <begin position="12"/>
        <end position="286"/>
    </location>
</feature>
<keyword evidence="4 5" id="KW-0067">ATP-binding</keyword>
<dbReference type="Pfam" id="PF07676">
    <property type="entry name" value="PD40"/>
    <property type="match status" value="3"/>
</dbReference>
<dbReference type="SUPFAM" id="SSF56112">
    <property type="entry name" value="Protein kinase-like (PK-like)"/>
    <property type="match status" value="1"/>
</dbReference>
<evidence type="ECO:0000256" key="2">
    <source>
        <dbReference type="ARBA" id="ARBA00022741"/>
    </source>
</evidence>
<dbReference type="Gene3D" id="1.10.510.10">
    <property type="entry name" value="Transferase(Phosphotransferase) domain 1"/>
    <property type="match status" value="1"/>
</dbReference>
<protein>
    <submittedName>
        <fullName evidence="9">Serine/threonine-protein kinase</fullName>
    </submittedName>
</protein>
<keyword evidence="7" id="KW-0472">Membrane</keyword>
<organism evidence="9 10">
    <name type="scientific">Candidatus Polarisedimenticola svalbardensis</name>
    <dbReference type="NCBI Taxonomy" id="2886004"/>
    <lineage>
        <taxon>Bacteria</taxon>
        <taxon>Pseudomonadati</taxon>
        <taxon>Acidobacteriota</taxon>
        <taxon>Candidatus Polarisedimenticolia</taxon>
        <taxon>Candidatus Polarisedimenticolales</taxon>
        <taxon>Candidatus Polarisedimenticolaceae</taxon>
        <taxon>Candidatus Polarisedimenticola</taxon>
    </lineage>
</organism>
<dbReference type="Gene3D" id="2.120.10.30">
    <property type="entry name" value="TolB, C-terminal domain"/>
    <property type="match status" value="3"/>
</dbReference>
<keyword evidence="7" id="KW-0812">Transmembrane</keyword>
<keyword evidence="1" id="KW-0808">Transferase</keyword>
<dbReference type="InterPro" id="IPR011009">
    <property type="entry name" value="Kinase-like_dom_sf"/>
</dbReference>
<dbReference type="Proteomes" id="UP000648239">
    <property type="component" value="Unassembled WGS sequence"/>
</dbReference>
<dbReference type="InterPro" id="IPR000719">
    <property type="entry name" value="Prot_kinase_dom"/>
</dbReference>
<dbReference type="AlphaFoldDB" id="A0A8J6Y2G7"/>
<proteinExistence type="predicted"/>
<evidence type="ECO:0000256" key="3">
    <source>
        <dbReference type="ARBA" id="ARBA00022777"/>
    </source>
</evidence>
<dbReference type="SUPFAM" id="SSF69304">
    <property type="entry name" value="Tricorn protease N-terminal domain"/>
    <property type="match status" value="1"/>
</dbReference>
<accession>A0A8J6Y2G7</accession>
<evidence type="ECO:0000256" key="7">
    <source>
        <dbReference type="SAM" id="Phobius"/>
    </source>
</evidence>
<name>A0A8J6Y2G7_9BACT</name>
<gene>
    <name evidence="9" type="ORF">IFK94_14940</name>
</gene>
<dbReference type="EMBL" id="JACXWD010000085">
    <property type="protein sequence ID" value="MBD3869415.1"/>
    <property type="molecule type" value="Genomic_DNA"/>
</dbReference>
<dbReference type="InterPro" id="IPR011659">
    <property type="entry name" value="WD40"/>
</dbReference>
<evidence type="ECO:0000313" key="10">
    <source>
        <dbReference type="Proteomes" id="UP000648239"/>
    </source>
</evidence>
<dbReference type="Gene3D" id="3.30.200.20">
    <property type="entry name" value="Phosphorylase Kinase, domain 1"/>
    <property type="match status" value="1"/>
</dbReference>
<dbReference type="PANTHER" id="PTHR43289:SF6">
    <property type="entry name" value="SERINE_THREONINE-PROTEIN KINASE NEKL-3"/>
    <property type="match status" value="1"/>
</dbReference>
<dbReference type="GO" id="GO:0004674">
    <property type="term" value="F:protein serine/threonine kinase activity"/>
    <property type="evidence" value="ECO:0007669"/>
    <property type="project" value="TreeGrafter"/>
</dbReference>
<evidence type="ECO:0000256" key="4">
    <source>
        <dbReference type="ARBA" id="ARBA00022840"/>
    </source>
</evidence>
<sequence>MSLNEGQSLLHYRLVQQIGEGGMGVVWKALDTTLDREVAIKVLPDLFSSDVERLARFQREAKLLASLNHPNIAAVFGLHEAEGLRFLAMELVPGETLADRLQQGPLTLDQAMFTGVQIAEALEAAHAQGVVHRDLKPANIIIAPDGKAKVLDFGLAKSYETDGSGSGPSATQNPTMTTGGTRAGVILGTAAYMSPEQARGKPMDKRTDIWSFGCVLFECLTADGPYKGETVSDSLGAILHKEPDYDLLPDDTPPTLRLLLRRCLAKNARKRLHDIADARIELEQAIEDPQGSLAGLSRDALAAADAKYAQKTGRGRKRFAAAGIVIGLLVGLVGGWMLRGEPESAPLRKLDLGTALEAGDNNDQFVAMAPDGSRVVYTNQGRLWVQRLNELEPRALDGSEGAIAPFWSPDGAWIGYFASRKLWKIQADGGRPVAICELGDDTAGGVGASWTADDAIVFTRGNSGLMQVSALGGQPRDILPVEEGIGDYHEPFALPGGKGIVMVIHREGQSPGELALFHDGKTTTLIPVSPQERIWFPVYAGTGHILFRRSSGQATAGLWALPFSLSRLEATGEPFLVAPDASAGSVSEDGTLVFIHNPPGATNDQMVWVDRAGRVLEPASNLFDGVGSPTLSPDGKRLAFTAGSSEAASAWVRDLERGSETRLGNAGTFSFAYNWHPSGDLVYSVFDQGDGNGPPRGLFVYRAPADGSAPAQEIGPGLIGGLTPDGTRMVVTVSQEGEPQALFGSAGGDIWLNPLDGSEGKALIATQADEEAGPVSPDGRWLAYKSDSSGRDEIYLTRFPDGTGRWQVSLSGGESPLWAPDGRSLFLANGAKVLEVAVGSGSIPELGRPTLLFEDGAAMLDRAFSVSRDGQRFILARHVREKGDDEPRRTGIKIVQNWHREFE</sequence>
<dbReference type="CDD" id="cd14014">
    <property type="entry name" value="STKc_PknB_like"/>
    <property type="match status" value="1"/>
</dbReference>
<reference evidence="9 10" key="1">
    <citation type="submission" date="2020-08" db="EMBL/GenBank/DDBJ databases">
        <title>Acidobacteriota in marine sediments use diverse sulfur dissimilation pathways.</title>
        <authorList>
            <person name="Wasmund K."/>
        </authorList>
    </citation>
    <scope>NUCLEOTIDE SEQUENCE [LARGE SCALE GENOMIC DNA]</scope>
    <source>
        <strain evidence="9">MAG AM4</strain>
    </source>
</reference>
<evidence type="ECO:0000313" key="9">
    <source>
        <dbReference type="EMBL" id="MBD3869415.1"/>
    </source>
</evidence>
<feature type="region of interest" description="Disordered" evidence="6">
    <location>
        <begin position="160"/>
        <end position="179"/>
    </location>
</feature>
<dbReference type="SMART" id="SM00220">
    <property type="entry name" value="S_TKc"/>
    <property type="match status" value="1"/>
</dbReference>
<dbReference type="Pfam" id="PF00069">
    <property type="entry name" value="Pkinase"/>
    <property type="match status" value="1"/>
</dbReference>
<dbReference type="PROSITE" id="PS00107">
    <property type="entry name" value="PROTEIN_KINASE_ATP"/>
    <property type="match status" value="1"/>
</dbReference>
<dbReference type="InterPro" id="IPR017441">
    <property type="entry name" value="Protein_kinase_ATP_BS"/>
</dbReference>
<feature type="binding site" evidence="5">
    <location>
        <position position="41"/>
    </location>
    <ligand>
        <name>ATP</name>
        <dbReference type="ChEBI" id="CHEBI:30616"/>
    </ligand>
</feature>
<evidence type="ECO:0000259" key="8">
    <source>
        <dbReference type="PROSITE" id="PS50011"/>
    </source>
</evidence>
<keyword evidence="2 5" id="KW-0547">Nucleotide-binding</keyword>
<keyword evidence="3 9" id="KW-0418">Kinase</keyword>
<dbReference type="PANTHER" id="PTHR43289">
    <property type="entry name" value="MITOGEN-ACTIVATED PROTEIN KINASE KINASE KINASE 20-RELATED"/>
    <property type="match status" value="1"/>
</dbReference>
<dbReference type="SUPFAM" id="SSF82171">
    <property type="entry name" value="DPP6 N-terminal domain-like"/>
    <property type="match status" value="1"/>
</dbReference>